<dbReference type="STRING" id="105785.A0A2J7PQI9"/>
<dbReference type="Proteomes" id="UP000235965">
    <property type="component" value="Unassembled WGS sequence"/>
</dbReference>
<name>A0A2J7PQI9_9NEOP</name>
<evidence type="ECO:0000313" key="3">
    <source>
        <dbReference type="Proteomes" id="UP000235965"/>
    </source>
</evidence>
<evidence type="ECO:0000313" key="2">
    <source>
        <dbReference type="EMBL" id="PNF18599.1"/>
    </source>
</evidence>
<dbReference type="InParanoid" id="A0A2J7PQI9"/>
<feature type="compositionally biased region" description="Basic and acidic residues" evidence="1">
    <location>
        <begin position="1"/>
        <end position="27"/>
    </location>
</feature>
<organism evidence="2 3">
    <name type="scientific">Cryptotermes secundus</name>
    <dbReference type="NCBI Taxonomy" id="105785"/>
    <lineage>
        <taxon>Eukaryota</taxon>
        <taxon>Metazoa</taxon>
        <taxon>Ecdysozoa</taxon>
        <taxon>Arthropoda</taxon>
        <taxon>Hexapoda</taxon>
        <taxon>Insecta</taxon>
        <taxon>Pterygota</taxon>
        <taxon>Neoptera</taxon>
        <taxon>Polyneoptera</taxon>
        <taxon>Dictyoptera</taxon>
        <taxon>Blattodea</taxon>
        <taxon>Blattoidea</taxon>
        <taxon>Termitoidae</taxon>
        <taxon>Kalotermitidae</taxon>
        <taxon>Cryptotermitinae</taxon>
        <taxon>Cryptotermes</taxon>
    </lineage>
</organism>
<keyword evidence="3" id="KW-1185">Reference proteome</keyword>
<gene>
    <name evidence="2" type="ORF">B7P43_G06256</name>
</gene>
<dbReference type="EMBL" id="NEVH01022636">
    <property type="protein sequence ID" value="PNF18599.1"/>
    <property type="molecule type" value="Genomic_DNA"/>
</dbReference>
<accession>A0A2J7PQI9</accession>
<dbReference type="AlphaFoldDB" id="A0A2J7PQI9"/>
<proteinExistence type="predicted"/>
<feature type="region of interest" description="Disordered" evidence="1">
    <location>
        <begin position="1"/>
        <end position="28"/>
    </location>
</feature>
<sequence>MGWHPEDDHRNNEATRNLKDQVKRSEEATFQTPLQNLTATADTNYSLWKATKRLEQPTQRIPPIRSANQTWPPSDKEANT</sequence>
<protein>
    <submittedName>
        <fullName evidence="2">Uncharacterized protein</fullName>
    </submittedName>
</protein>
<reference evidence="2 3" key="1">
    <citation type="submission" date="2017-12" db="EMBL/GenBank/DDBJ databases">
        <title>Hemimetabolous genomes reveal molecular basis of termite eusociality.</title>
        <authorList>
            <person name="Harrison M.C."/>
            <person name="Jongepier E."/>
            <person name="Robertson H.M."/>
            <person name="Arning N."/>
            <person name="Bitard-Feildel T."/>
            <person name="Chao H."/>
            <person name="Childers C.P."/>
            <person name="Dinh H."/>
            <person name="Doddapaneni H."/>
            <person name="Dugan S."/>
            <person name="Gowin J."/>
            <person name="Greiner C."/>
            <person name="Han Y."/>
            <person name="Hu H."/>
            <person name="Hughes D.S.T."/>
            <person name="Huylmans A.-K."/>
            <person name="Kemena C."/>
            <person name="Kremer L.P.M."/>
            <person name="Lee S.L."/>
            <person name="Lopez-Ezquerra A."/>
            <person name="Mallet L."/>
            <person name="Monroy-Kuhn J.M."/>
            <person name="Moser A."/>
            <person name="Murali S.C."/>
            <person name="Muzny D.M."/>
            <person name="Otani S."/>
            <person name="Piulachs M.-D."/>
            <person name="Poelchau M."/>
            <person name="Qu J."/>
            <person name="Schaub F."/>
            <person name="Wada-Katsumata A."/>
            <person name="Worley K.C."/>
            <person name="Xie Q."/>
            <person name="Ylla G."/>
            <person name="Poulsen M."/>
            <person name="Gibbs R.A."/>
            <person name="Schal C."/>
            <person name="Richards S."/>
            <person name="Belles X."/>
            <person name="Korb J."/>
            <person name="Bornberg-Bauer E."/>
        </authorList>
    </citation>
    <scope>NUCLEOTIDE SEQUENCE [LARGE SCALE GENOMIC DNA]</scope>
    <source>
        <tissue evidence="2">Whole body</tissue>
    </source>
</reference>
<evidence type="ECO:0000256" key="1">
    <source>
        <dbReference type="SAM" id="MobiDB-lite"/>
    </source>
</evidence>
<feature type="region of interest" description="Disordered" evidence="1">
    <location>
        <begin position="53"/>
        <end position="80"/>
    </location>
</feature>
<comment type="caution">
    <text evidence="2">The sequence shown here is derived from an EMBL/GenBank/DDBJ whole genome shotgun (WGS) entry which is preliminary data.</text>
</comment>